<evidence type="ECO:0000313" key="3">
    <source>
        <dbReference type="EMBL" id="CAF3333706.1"/>
    </source>
</evidence>
<feature type="transmembrane region" description="Helical" evidence="1">
    <location>
        <begin position="418"/>
        <end position="440"/>
    </location>
</feature>
<protein>
    <submittedName>
        <fullName evidence="3">Uncharacterized protein</fullName>
    </submittedName>
</protein>
<evidence type="ECO:0000256" key="2">
    <source>
        <dbReference type="SAM" id="SignalP"/>
    </source>
</evidence>
<accession>A0A817UT95</accession>
<gene>
    <name evidence="3" type="ORF">KIK155_LOCUS1980</name>
</gene>
<sequence>MSNEISMIICIFLCLLISFVHSSPTSSSPPLLLLMSFDGFRWDYPDIYQLPNFNSLMKRGVRVKHIDNSFATVTFPSHFTMITGLFEETHGIVANIIYDPILNASATVSTMNDTKWWSQNPYSQPIWASNQLAKDSNQRRSGVIAWPGCNTPINGHLPYRYEAFDSNRKFDTVLKRIFEWLNEPIGTRINFGATYHSEPDLTGHLYGPISSEMNKTLQECDDYVGLLLKAIDDNEYLKQNLNVIITADHGMHAVNKKHQLFLDQYIDKSLYSVYGSHSLANIFVNKASDIDRLYANLSKIENYEVYKKSQIPDEYHYKSNVRIGDILIVGKIGYQIVVPGDESSDLLGNHGYDNRAESMHPIFYGFGPAFRSNLLAEPFRNVDIYPLMSYILRLNQRNTNGSLDNVKHILVDFSQEKISPLLIIFLIISVIVMAIVYTICACRHSRKFIYIESNIEPQQYFLLNNNGGSTNNLIVSESEDEQGNT</sequence>
<dbReference type="Proteomes" id="UP000663865">
    <property type="component" value="Unassembled WGS sequence"/>
</dbReference>
<dbReference type="PANTHER" id="PTHR10151:SF120">
    <property type="entry name" value="BIS(5'-ADENOSYL)-TRIPHOSPHATASE"/>
    <property type="match status" value="1"/>
</dbReference>
<feature type="signal peptide" evidence="2">
    <location>
        <begin position="1"/>
        <end position="22"/>
    </location>
</feature>
<dbReference type="Gene3D" id="3.40.720.10">
    <property type="entry name" value="Alkaline Phosphatase, subunit A"/>
    <property type="match status" value="1"/>
</dbReference>
<dbReference type="SUPFAM" id="SSF53649">
    <property type="entry name" value="Alkaline phosphatase-like"/>
    <property type="match status" value="1"/>
</dbReference>
<dbReference type="Gene3D" id="3.30.1360.180">
    <property type="match status" value="1"/>
</dbReference>
<reference evidence="3" key="1">
    <citation type="submission" date="2021-02" db="EMBL/GenBank/DDBJ databases">
        <authorList>
            <person name="Nowell W R."/>
        </authorList>
    </citation>
    <scope>NUCLEOTIDE SEQUENCE</scope>
</reference>
<keyword evidence="1" id="KW-1133">Transmembrane helix</keyword>
<dbReference type="GO" id="GO:0016787">
    <property type="term" value="F:hydrolase activity"/>
    <property type="evidence" value="ECO:0007669"/>
    <property type="project" value="UniProtKB-ARBA"/>
</dbReference>
<comment type="caution">
    <text evidence="3">The sequence shown here is derived from an EMBL/GenBank/DDBJ whole genome shotgun (WGS) entry which is preliminary data.</text>
</comment>
<dbReference type="EMBL" id="CAJNYV010000051">
    <property type="protein sequence ID" value="CAF3333706.1"/>
    <property type="molecule type" value="Genomic_DNA"/>
</dbReference>
<dbReference type="InterPro" id="IPR002591">
    <property type="entry name" value="Phosphodiest/P_Trfase"/>
</dbReference>
<evidence type="ECO:0000313" key="4">
    <source>
        <dbReference type="Proteomes" id="UP000663865"/>
    </source>
</evidence>
<evidence type="ECO:0000256" key="1">
    <source>
        <dbReference type="SAM" id="Phobius"/>
    </source>
</evidence>
<dbReference type="PANTHER" id="PTHR10151">
    <property type="entry name" value="ECTONUCLEOTIDE PYROPHOSPHATASE/PHOSPHODIESTERASE"/>
    <property type="match status" value="1"/>
</dbReference>
<keyword evidence="2" id="KW-0732">Signal</keyword>
<name>A0A817UT95_9BILA</name>
<keyword evidence="1" id="KW-0812">Transmembrane</keyword>
<organism evidence="3 4">
    <name type="scientific">Rotaria socialis</name>
    <dbReference type="NCBI Taxonomy" id="392032"/>
    <lineage>
        <taxon>Eukaryota</taxon>
        <taxon>Metazoa</taxon>
        <taxon>Spiralia</taxon>
        <taxon>Gnathifera</taxon>
        <taxon>Rotifera</taxon>
        <taxon>Eurotatoria</taxon>
        <taxon>Bdelloidea</taxon>
        <taxon>Philodinida</taxon>
        <taxon>Philodinidae</taxon>
        <taxon>Rotaria</taxon>
    </lineage>
</organism>
<feature type="chain" id="PRO_5032447414" evidence="2">
    <location>
        <begin position="23"/>
        <end position="485"/>
    </location>
</feature>
<proteinExistence type="predicted"/>
<dbReference type="CDD" id="cd16018">
    <property type="entry name" value="Enpp"/>
    <property type="match status" value="1"/>
</dbReference>
<dbReference type="AlphaFoldDB" id="A0A817UT95"/>
<dbReference type="InterPro" id="IPR017850">
    <property type="entry name" value="Alkaline_phosphatase_core_sf"/>
</dbReference>
<dbReference type="Pfam" id="PF01663">
    <property type="entry name" value="Phosphodiest"/>
    <property type="match status" value="1"/>
</dbReference>
<keyword evidence="1" id="KW-0472">Membrane</keyword>